<accession>A0AAX2EFS9</accession>
<organism evidence="9 11">
    <name type="scientific">Terribacillus saccharophilus</name>
    <dbReference type="NCBI Taxonomy" id="361277"/>
    <lineage>
        <taxon>Bacteria</taxon>
        <taxon>Bacillati</taxon>
        <taxon>Bacillota</taxon>
        <taxon>Bacilli</taxon>
        <taxon>Bacillales</taxon>
        <taxon>Bacillaceae</taxon>
        <taxon>Terribacillus</taxon>
    </lineage>
</organism>
<dbReference type="EMBL" id="CP008876">
    <property type="protein sequence ID" value="AIF67842.1"/>
    <property type="molecule type" value="Genomic_DNA"/>
</dbReference>
<evidence type="ECO:0000313" key="9">
    <source>
        <dbReference type="EMBL" id="AIF67842.1"/>
    </source>
</evidence>
<dbReference type="GO" id="GO:0006351">
    <property type="term" value="P:DNA-templated transcription"/>
    <property type="evidence" value="ECO:0007669"/>
    <property type="project" value="InterPro"/>
</dbReference>
<dbReference type="InterPro" id="IPR007759">
    <property type="entry name" value="Asxl_HARE-HTH"/>
</dbReference>
<protein>
    <recommendedName>
        <fullName evidence="6">Probable DNA-directed RNA polymerase subunit delta</fullName>
    </recommendedName>
    <alternativeName>
        <fullName evidence="6">RNAP delta factor</fullName>
    </alternativeName>
</protein>
<keyword evidence="4 6" id="KW-0548">Nucleotidyltransferase</keyword>
<dbReference type="NCBIfam" id="TIGR04567">
    <property type="entry name" value="RNAP_delt_lowGC"/>
    <property type="match status" value="1"/>
</dbReference>
<dbReference type="Pfam" id="PF05066">
    <property type="entry name" value="HARE-HTH"/>
    <property type="match status" value="1"/>
</dbReference>
<keyword evidence="3 6" id="KW-0808">Transferase</keyword>
<evidence type="ECO:0000256" key="2">
    <source>
        <dbReference type="ARBA" id="ARBA00022478"/>
    </source>
</evidence>
<evidence type="ECO:0000313" key="11">
    <source>
        <dbReference type="Proteomes" id="UP000027980"/>
    </source>
</evidence>
<dbReference type="KEGG" id="tap:GZ22_15160"/>
<keyword evidence="5 6" id="KW-0804">Transcription</keyword>
<feature type="compositionally biased region" description="Acidic residues" evidence="7">
    <location>
        <begin position="105"/>
        <end position="161"/>
    </location>
</feature>
<dbReference type="RefSeq" id="WP_038564025.1">
    <property type="nucleotide sequence ID" value="NZ_CP008876.1"/>
</dbReference>
<evidence type="ECO:0000256" key="3">
    <source>
        <dbReference type="ARBA" id="ARBA00022679"/>
    </source>
</evidence>
<evidence type="ECO:0000256" key="4">
    <source>
        <dbReference type="ARBA" id="ARBA00022695"/>
    </source>
</evidence>
<sequence>MGLKEYSKEELADFSLVELTNLILEEENKATDYKDLFNKVADIKKMSSDQRDEYLLQFYTDLNVDGRFMTAGSNLWGLKSWYTVDQFDEDVTVEPTKKRKKRVADEDEDMDDLEEDFTLDEEGFDADYGDEEEDDDDLADDDVAEDDYEGDYQSDDTDEETREIVGEDMHITGEEDDDEEEDR</sequence>
<feature type="compositionally biased region" description="Basic and acidic residues" evidence="7">
    <location>
        <begin position="162"/>
        <end position="173"/>
    </location>
</feature>
<dbReference type="PROSITE" id="PS51913">
    <property type="entry name" value="HTH_HARE"/>
    <property type="match status" value="1"/>
</dbReference>
<comment type="subunit">
    <text evidence="6">RNAP is composed of a core of 2 alpha, a beta and a beta' subunits. The core is associated with a delta subunit and one of several sigma factors.</text>
</comment>
<gene>
    <name evidence="6" type="primary">rpoE</name>
    <name evidence="9" type="ORF">GZ22_15160</name>
    <name evidence="10" type="ORF">SAMN04489762_2012</name>
</gene>
<dbReference type="HOGENOM" id="CLU_116648_1_0_9"/>
<reference evidence="9 11" key="1">
    <citation type="submission" date="2014-07" db="EMBL/GenBank/DDBJ databases">
        <title>Complete genome sequence of a moderately halophilic bacterium Terribacillus aidingensis MP602, isolated from Cryptomeria fortunei in Tianmu mountain in China.</title>
        <authorList>
            <person name="Wang Y."/>
            <person name="Lu P."/>
            <person name="Zhang L."/>
        </authorList>
    </citation>
    <scope>NUCLEOTIDE SEQUENCE [LARGE SCALE GENOMIC DNA]</scope>
    <source>
        <strain evidence="9 11">MP602</strain>
    </source>
</reference>
<dbReference type="HAMAP" id="MF_00357">
    <property type="entry name" value="RNApol_bact_RpoE"/>
    <property type="match status" value="1"/>
</dbReference>
<dbReference type="EMBL" id="FOCD01000002">
    <property type="protein sequence ID" value="SEN34624.1"/>
    <property type="molecule type" value="Genomic_DNA"/>
</dbReference>
<evidence type="ECO:0000313" key="10">
    <source>
        <dbReference type="EMBL" id="SEN34624.1"/>
    </source>
</evidence>
<evidence type="ECO:0000259" key="8">
    <source>
        <dbReference type="PROSITE" id="PS51913"/>
    </source>
</evidence>
<dbReference type="GO" id="GO:0006355">
    <property type="term" value="P:regulation of DNA-templated transcription"/>
    <property type="evidence" value="ECO:0007669"/>
    <property type="project" value="UniProtKB-UniRule"/>
</dbReference>
<name>A0A075LPE6_9BACI</name>
<dbReference type="GeneID" id="34221552"/>
<comment type="function">
    <text evidence="6">Participates in both the initiation and recycling phases of transcription. In the presence of the delta subunit, RNAP displays an increased specificity of transcription, a decreased affinity for nucleic acids, and an increased efficiency of RNA synthesis because of enhanced recycling.</text>
</comment>
<dbReference type="Proteomes" id="UP000027980">
    <property type="component" value="Chromosome"/>
</dbReference>
<evidence type="ECO:0000256" key="5">
    <source>
        <dbReference type="ARBA" id="ARBA00023163"/>
    </source>
</evidence>
<comment type="similarity">
    <text evidence="1 6">Belongs to the RpoE family.</text>
</comment>
<keyword evidence="2 6" id="KW-0240">DNA-directed RNA polymerase</keyword>
<dbReference type="InterPro" id="IPR029757">
    <property type="entry name" value="RpoE"/>
</dbReference>
<evidence type="ECO:0000313" key="12">
    <source>
        <dbReference type="Proteomes" id="UP000199735"/>
    </source>
</evidence>
<dbReference type="GO" id="GO:0003899">
    <property type="term" value="F:DNA-directed RNA polymerase activity"/>
    <property type="evidence" value="ECO:0007669"/>
    <property type="project" value="UniProtKB-UniRule"/>
</dbReference>
<proteinExistence type="inferred from homology"/>
<dbReference type="GO" id="GO:0000428">
    <property type="term" value="C:DNA-directed RNA polymerase complex"/>
    <property type="evidence" value="ECO:0007669"/>
    <property type="project" value="UniProtKB-KW"/>
</dbReference>
<evidence type="ECO:0000256" key="7">
    <source>
        <dbReference type="SAM" id="MobiDB-lite"/>
    </source>
</evidence>
<accession>A0A075LPE6</accession>
<feature type="region of interest" description="Disordered" evidence="7">
    <location>
        <begin position="94"/>
        <end position="183"/>
    </location>
</feature>
<feature type="domain" description="HTH HARE-type" evidence="8">
    <location>
        <begin position="14"/>
        <end position="81"/>
    </location>
</feature>
<dbReference type="AlphaFoldDB" id="A0A075LPE6"/>
<dbReference type="Proteomes" id="UP000199735">
    <property type="component" value="Unassembled WGS sequence"/>
</dbReference>
<dbReference type="Gene3D" id="1.10.10.1250">
    <property type="entry name" value="RNA polymerase, subunit delta, N-terminal domain"/>
    <property type="match status" value="1"/>
</dbReference>
<evidence type="ECO:0000256" key="6">
    <source>
        <dbReference type="HAMAP-Rule" id="MF_00357"/>
    </source>
</evidence>
<dbReference type="OrthoDB" id="401223at2"/>
<feature type="compositionally biased region" description="Acidic residues" evidence="7">
    <location>
        <begin position="174"/>
        <end position="183"/>
    </location>
</feature>
<dbReference type="InterPro" id="IPR038087">
    <property type="entry name" value="RNAP_delta_N_dom_sf"/>
</dbReference>
<evidence type="ECO:0000256" key="1">
    <source>
        <dbReference type="ARBA" id="ARBA00009828"/>
    </source>
</evidence>
<reference evidence="10 12" key="2">
    <citation type="submission" date="2016-10" db="EMBL/GenBank/DDBJ databases">
        <authorList>
            <person name="Varghese N."/>
            <person name="Submissions S."/>
        </authorList>
    </citation>
    <scope>NUCLEOTIDE SEQUENCE [LARGE SCALE GENOMIC DNA]</scope>
    <source>
        <strain evidence="10 12">DSM 21619</strain>
    </source>
</reference>